<dbReference type="RefSeq" id="WP_345492890.1">
    <property type="nucleotide sequence ID" value="NZ_BAABJM010000001.1"/>
</dbReference>
<dbReference type="InterPro" id="IPR041413">
    <property type="entry name" value="MLTR_LBD"/>
</dbReference>
<dbReference type="SMART" id="SM00530">
    <property type="entry name" value="HTH_XRE"/>
    <property type="match status" value="1"/>
</dbReference>
<dbReference type="SUPFAM" id="SSF47413">
    <property type="entry name" value="lambda repressor-like DNA-binding domains"/>
    <property type="match status" value="1"/>
</dbReference>
<dbReference type="Pfam" id="PF13560">
    <property type="entry name" value="HTH_31"/>
    <property type="match status" value="1"/>
</dbReference>
<name>A0ABP9JQI2_9NOCA</name>
<organism evidence="2 3">
    <name type="scientific">Nocardia callitridis</name>
    <dbReference type="NCBI Taxonomy" id="648753"/>
    <lineage>
        <taxon>Bacteria</taxon>
        <taxon>Bacillati</taxon>
        <taxon>Actinomycetota</taxon>
        <taxon>Actinomycetes</taxon>
        <taxon>Mycobacteriales</taxon>
        <taxon>Nocardiaceae</taxon>
        <taxon>Nocardia</taxon>
    </lineage>
</organism>
<dbReference type="PANTHER" id="PTHR35010">
    <property type="entry name" value="BLL4672 PROTEIN-RELATED"/>
    <property type="match status" value="1"/>
</dbReference>
<protein>
    <submittedName>
        <fullName evidence="2">Helix-turn-helix transcriptional regulator</fullName>
    </submittedName>
</protein>
<dbReference type="EMBL" id="BAABJM010000001">
    <property type="protein sequence ID" value="GAA5041436.1"/>
    <property type="molecule type" value="Genomic_DNA"/>
</dbReference>
<dbReference type="InterPro" id="IPR001387">
    <property type="entry name" value="Cro/C1-type_HTH"/>
</dbReference>
<feature type="domain" description="HTH cro/C1-type" evidence="1">
    <location>
        <begin position="34"/>
        <end position="81"/>
    </location>
</feature>
<proteinExistence type="predicted"/>
<dbReference type="Proteomes" id="UP001500603">
    <property type="component" value="Unassembled WGS sequence"/>
</dbReference>
<keyword evidence="3" id="KW-1185">Reference proteome</keyword>
<dbReference type="PROSITE" id="PS50943">
    <property type="entry name" value="HTH_CROC1"/>
    <property type="match status" value="1"/>
</dbReference>
<dbReference type="Pfam" id="PF17765">
    <property type="entry name" value="MLTR_LBD"/>
    <property type="match status" value="1"/>
</dbReference>
<evidence type="ECO:0000259" key="1">
    <source>
        <dbReference type="PROSITE" id="PS50943"/>
    </source>
</evidence>
<dbReference type="Gene3D" id="1.10.260.40">
    <property type="entry name" value="lambda repressor-like DNA-binding domains"/>
    <property type="match status" value="1"/>
</dbReference>
<evidence type="ECO:0000313" key="3">
    <source>
        <dbReference type="Proteomes" id="UP001500603"/>
    </source>
</evidence>
<evidence type="ECO:0000313" key="2">
    <source>
        <dbReference type="EMBL" id="GAA5041436.1"/>
    </source>
</evidence>
<dbReference type="CDD" id="cd00093">
    <property type="entry name" value="HTH_XRE"/>
    <property type="match status" value="1"/>
</dbReference>
<comment type="caution">
    <text evidence="2">The sequence shown here is derived from an EMBL/GenBank/DDBJ whole genome shotgun (WGS) entry which is preliminary data.</text>
</comment>
<dbReference type="InterPro" id="IPR010982">
    <property type="entry name" value="Lambda_DNA-bd_dom_sf"/>
</dbReference>
<accession>A0ABP9JQI2</accession>
<reference evidence="3" key="1">
    <citation type="journal article" date="2019" name="Int. J. Syst. Evol. Microbiol.">
        <title>The Global Catalogue of Microorganisms (GCM) 10K type strain sequencing project: providing services to taxonomists for standard genome sequencing and annotation.</title>
        <authorList>
            <consortium name="The Broad Institute Genomics Platform"/>
            <consortium name="The Broad Institute Genome Sequencing Center for Infectious Disease"/>
            <person name="Wu L."/>
            <person name="Ma J."/>
        </authorList>
    </citation>
    <scope>NUCLEOTIDE SEQUENCE [LARGE SCALE GENOMIC DNA]</scope>
    <source>
        <strain evidence="3">JCM 18298</strain>
    </source>
</reference>
<gene>
    <name evidence="2" type="ORF">GCM10023318_00420</name>
</gene>
<dbReference type="Gene3D" id="3.30.450.180">
    <property type="match status" value="1"/>
</dbReference>
<sequence>MTRNALGEFLTARRAALRPEDVGLPGGGRRRTPGLRREEVAVRAGVSADYLARLEQGRDNNPSLAVLEALSSALLLNPEEHHHFSLLAMVAGNESRCPRDQSADITVPETIETVLRALAPTPAFVTGRRLNVLGWNHAWERFVTPLGLLDGDQRPNLAWYTFMDPAARSVLRNWPEVADFFCATLSRAAARWPRDNALTETIDMLRHSPEFDRRWQPHRVSAPLSGSLRLEHPVAGQVEVPFETLRADHDHNVVVWLTDQAQIQAPNLRLVPDRAVNE</sequence>